<dbReference type="PANTHER" id="PTHR30055:SF148">
    <property type="entry name" value="TETR-FAMILY TRANSCRIPTIONAL REGULATOR"/>
    <property type="match status" value="1"/>
</dbReference>
<dbReference type="GO" id="GO:0003700">
    <property type="term" value="F:DNA-binding transcription factor activity"/>
    <property type="evidence" value="ECO:0007669"/>
    <property type="project" value="TreeGrafter"/>
</dbReference>
<evidence type="ECO:0000259" key="6">
    <source>
        <dbReference type="PROSITE" id="PS50977"/>
    </source>
</evidence>
<dbReference type="PANTHER" id="PTHR30055">
    <property type="entry name" value="HTH-TYPE TRANSCRIPTIONAL REGULATOR RUTR"/>
    <property type="match status" value="1"/>
</dbReference>
<name>A0A2M8LRF0_9ACTN</name>
<proteinExistence type="predicted"/>
<evidence type="ECO:0000256" key="3">
    <source>
        <dbReference type="ARBA" id="ARBA00023163"/>
    </source>
</evidence>
<evidence type="ECO:0000313" key="7">
    <source>
        <dbReference type="EMBL" id="PJE94516.1"/>
    </source>
</evidence>
<evidence type="ECO:0000256" key="5">
    <source>
        <dbReference type="SAM" id="MobiDB-lite"/>
    </source>
</evidence>
<organism evidence="7 8">
    <name type="scientific">Streptomyces carminius</name>
    <dbReference type="NCBI Taxonomy" id="2665496"/>
    <lineage>
        <taxon>Bacteria</taxon>
        <taxon>Bacillati</taxon>
        <taxon>Actinomycetota</taxon>
        <taxon>Actinomycetes</taxon>
        <taxon>Kitasatosporales</taxon>
        <taxon>Streptomycetaceae</taxon>
        <taxon>Streptomyces</taxon>
    </lineage>
</organism>
<dbReference type="EMBL" id="PGGW01000069">
    <property type="protein sequence ID" value="PJE94516.1"/>
    <property type="molecule type" value="Genomic_DNA"/>
</dbReference>
<feature type="domain" description="HTH tetR-type" evidence="6">
    <location>
        <begin position="26"/>
        <end position="87"/>
    </location>
</feature>
<dbReference type="RefSeq" id="WP_100205126.1">
    <property type="nucleotide sequence ID" value="NZ_PGGW01000069.1"/>
</dbReference>
<dbReference type="SUPFAM" id="SSF48498">
    <property type="entry name" value="Tetracyclin repressor-like, C-terminal domain"/>
    <property type="match status" value="1"/>
</dbReference>
<evidence type="ECO:0000313" key="8">
    <source>
        <dbReference type="Proteomes" id="UP000230407"/>
    </source>
</evidence>
<dbReference type="Proteomes" id="UP000230407">
    <property type="component" value="Unassembled WGS sequence"/>
</dbReference>
<dbReference type="InterPro" id="IPR023772">
    <property type="entry name" value="DNA-bd_HTH_TetR-type_CS"/>
</dbReference>
<dbReference type="InterPro" id="IPR036271">
    <property type="entry name" value="Tet_transcr_reg_TetR-rel_C_sf"/>
</dbReference>
<dbReference type="SUPFAM" id="SSF46689">
    <property type="entry name" value="Homeodomain-like"/>
    <property type="match status" value="1"/>
</dbReference>
<dbReference type="Pfam" id="PF16859">
    <property type="entry name" value="TetR_C_11"/>
    <property type="match status" value="1"/>
</dbReference>
<dbReference type="Gene3D" id="1.10.357.10">
    <property type="entry name" value="Tetracycline Repressor, domain 2"/>
    <property type="match status" value="1"/>
</dbReference>
<dbReference type="InterPro" id="IPR009057">
    <property type="entry name" value="Homeodomain-like_sf"/>
</dbReference>
<dbReference type="InterPro" id="IPR011075">
    <property type="entry name" value="TetR_C"/>
</dbReference>
<reference evidence="7 8" key="1">
    <citation type="submission" date="2017-11" db="EMBL/GenBank/DDBJ databases">
        <title>Streptomyces carmine sp. nov., a novel actinomycete isolated from Sophora alopecuroides in Xinjiang, China.</title>
        <authorList>
            <person name="Wang Y."/>
            <person name="Luo X."/>
            <person name="Wan C."/>
            <person name="Zhang L."/>
        </authorList>
    </citation>
    <scope>NUCLEOTIDE SEQUENCE [LARGE SCALE GENOMIC DNA]</scope>
    <source>
        <strain evidence="7 8">TRM SA0054</strain>
    </source>
</reference>
<comment type="caution">
    <text evidence="7">The sequence shown here is derived from an EMBL/GenBank/DDBJ whole genome shotgun (WGS) entry which is preliminary data.</text>
</comment>
<dbReference type="InterPro" id="IPR050109">
    <property type="entry name" value="HTH-type_TetR-like_transc_reg"/>
</dbReference>
<dbReference type="Gene3D" id="1.10.10.60">
    <property type="entry name" value="Homeodomain-like"/>
    <property type="match status" value="1"/>
</dbReference>
<evidence type="ECO:0000256" key="1">
    <source>
        <dbReference type="ARBA" id="ARBA00023015"/>
    </source>
</evidence>
<keyword evidence="8" id="KW-1185">Reference proteome</keyword>
<keyword evidence="2 4" id="KW-0238">DNA-binding</keyword>
<protein>
    <submittedName>
        <fullName evidence="7">TetR family transcriptional regulator</fullName>
    </submittedName>
</protein>
<dbReference type="AlphaFoldDB" id="A0A2M8LRF0"/>
<dbReference type="InterPro" id="IPR001647">
    <property type="entry name" value="HTH_TetR"/>
</dbReference>
<dbReference type="GO" id="GO:0000976">
    <property type="term" value="F:transcription cis-regulatory region binding"/>
    <property type="evidence" value="ECO:0007669"/>
    <property type="project" value="TreeGrafter"/>
</dbReference>
<dbReference type="Pfam" id="PF00440">
    <property type="entry name" value="TetR_N"/>
    <property type="match status" value="1"/>
</dbReference>
<accession>A0A2M8LRF0</accession>
<gene>
    <name evidence="7" type="ORF">CUT44_30375</name>
</gene>
<dbReference type="PROSITE" id="PS01081">
    <property type="entry name" value="HTH_TETR_1"/>
    <property type="match status" value="1"/>
</dbReference>
<evidence type="ECO:0000256" key="2">
    <source>
        <dbReference type="ARBA" id="ARBA00023125"/>
    </source>
</evidence>
<keyword evidence="3" id="KW-0804">Transcription</keyword>
<dbReference type="PROSITE" id="PS50977">
    <property type="entry name" value="HTH_TETR_2"/>
    <property type="match status" value="1"/>
</dbReference>
<feature type="compositionally biased region" description="Low complexity" evidence="5">
    <location>
        <begin position="1"/>
        <end position="18"/>
    </location>
</feature>
<sequence>MTGTEAGVSAGAGAAADAGRGRPRSAAVDRAIVDAVLRLLERGTGVDALSMEGIAREAGVGKATVYRRWPGKDALLLEVMRALDEPVTELSGKSVRDDLVEILEWLRRRGLARRGSALLRTVMGHFHSHPRLWQVYHDTVVRARHEQLYAVLRRGMECGEIRSDLDVELLGDLFLGPMLARAMLRAGPVGKRGGKDDLPEGLAERIVDGILEGARPRG</sequence>
<keyword evidence="1" id="KW-0805">Transcription regulation</keyword>
<feature type="DNA-binding region" description="H-T-H motif" evidence="4">
    <location>
        <begin position="50"/>
        <end position="69"/>
    </location>
</feature>
<evidence type="ECO:0000256" key="4">
    <source>
        <dbReference type="PROSITE-ProRule" id="PRU00335"/>
    </source>
</evidence>
<feature type="region of interest" description="Disordered" evidence="5">
    <location>
        <begin position="1"/>
        <end position="20"/>
    </location>
</feature>